<feature type="coiled-coil region" evidence="1">
    <location>
        <begin position="61"/>
        <end position="88"/>
    </location>
</feature>
<dbReference type="InterPro" id="IPR025433">
    <property type="entry name" value="DUF4168"/>
</dbReference>
<feature type="chain" id="PRO_5045060818" evidence="2">
    <location>
        <begin position="23"/>
        <end position="126"/>
    </location>
</feature>
<keyword evidence="5" id="KW-1185">Reference proteome</keyword>
<keyword evidence="2" id="KW-0732">Signal</keyword>
<feature type="signal peptide" evidence="2">
    <location>
        <begin position="1"/>
        <end position="22"/>
    </location>
</feature>
<evidence type="ECO:0000313" key="5">
    <source>
        <dbReference type="Proteomes" id="UP001569414"/>
    </source>
</evidence>
<evidence type="ECO:0000256" key="2">
    <source>
        <dbReference type="SAM" id="SignalP"/>
    </source>
</evidence>
<evidence type="ECO:0000259" key="3">
    <source>
        <dbReference type="Pfam" id="PF13767"/>
    </source>
</evidence>
<gene>
    <name evidence="4" type="ORF">ACCI51_05705</name>
</gene>
<dbReference type="Pfam" id="PF13767">
    <property type="entry name" value="DUF4168"/>
    <property type="match status" value="1"/>
</dbReference>
<keyword evidence="1" id="KW-0175">Coiled coil</keyword>
<comment type="caution">
    <text evidence="4">The sequence shown here is derived from an EMBL/GenBank/DDBJ whole genome shotgun (WGS) entry which is preliminary data.</text>
</comment>
<dbReference type="EMBL" id="JBGMEL010000004">
    <property type="protein sequence ID" value="MFA0790035.1"/>
    <property type="molecule type" value="Genomic_DNA"/>
</dbReference>
<dbReference type="RefSeq" id="WP_299581360.1">
    <property type="nucleotide sequence ID" value="NZ_JBGMEL010000004.1"/>
</dbReference>
<evidence type="ECO:0000313" key="4">
    <source>
        <dbReference type="EMBL" id="MFA0790035.1"/>
    </source>
</evidence>
<name>A0ABV4NL15_9GAMM</name>
<proteinExistence type="predicted"/>
<dbReference type="Proteomes" id="UP001569414">
    <property type="component" value="Unassembled WGS sequence"/>
</dbReference>
<protein>
    <submittedName>
        <fullName evidence="4">DUF4168 domain-containing protein</fullName>
    </submittedName>
</protein>
<sequence>MKSPLKYLALFALLLTVPFAVAQSPSPQAEAPKISISEPQLKQFANAYRSIVMLSREYAPKLKAAADIKEAEALNKEAQGKMVAAIEKAGLSKSKYQEIASSIKSNPALLEKVNKILQQSHSPKPQ</sequence>
<accession>A0ABV4NL15</accession>
<reference evidence="4 5" key="1">
    <citation type="submission" date="2024-08" db="EMBL/GenBank/DDBJ databases">
        <authorList>
            <person name="Ishaq N."/>
        </authorList>
    </citation>
    <scope>NUCLEOTIDE SEQUENCE [LARGE SCALE GENOMIC DNA]</scope>
    <source>
        <strain evidence="4 5">JCM 30400</strain>
    </source>
</reference>
<feature type="domain" description="DUF4168" evidence="3">
    <location>
        <begin position="37"/>
        <end position="113"/>
    </location>
</feature>
<evidence type="ECO:0000256" key="1">
    <source>
        <dbReference type="SAM" id="Coils"/>
    </source>
</evidence>
<organism evidence="4 5">
    <name type="scientific">Microbulbifer echini</name>
    <dbReference type="NCBI Taxonomy" id="1529067"/>
    <lineage>
        <taxon>Bacteria</taxon>
        <taxon>Pseudomonadati</taxon>
        <taxon>Pseudomonadota</taxon>
        <taxon>Gammaproteobacteria</taxon>
        <taxon>Cellvibrionales</taxon>
        <taxon>Microbulbiferaceae</taxon>
        <taxon>Microbulbifer</taxon>
    </lineage>
</organism>